<evidence type="ECO:0000313" key="2">
    <source>
        <dbReference type="Proteomes" id="UP000183954"/>
    </source>
</evidence>
<name>A0A1M5XDG6_9FIRM</name>
<reference evidence="2" key="1">
    <citation type="submission" date="2016-11" db="EMBL/GenBank/DDBJ databases">
        <authorList>
            <person name="Varghese N."/>
            <person name="Submissions S."/>
        </authorList>
    </citation>
    <scope>NUCLEOTIDE SEQUENCE [LARGE SCALE GENOMIC DNA]</scope>
    <source>
        <strain evidence="2">DSM 15449</strain>
    </source>
</reference>
<sequence>MMKGISEGTQQIITAEINSIKDQTGRMLQSNGHLFSKGHQSLLGRDHSWDLRYESGDCEE</sequence>
<organism evidence="1 2">
    <name type="scientific">Desulfosporosinus lacus DSM 15449</name>
    <dbReference type="NCBI Taxonomy" id="1121420"/>
    <lineage>
        <taxon>Bacteria</taxon>
        <taxon>Bacillati</taxon>
        <taxon>Bacillota</taxon>
        <taxon>Clostridia</taxon>
        <taxon>Eubacteriales</taxon>
        <taxon>Desulfitobacteriaceae</taxon>
        <taxon>Desulfosporosinus</taxon>
    </lineage>
</organism>
<gene>
    <name evidence="1" type="ORF">SAMN02746098_01956</name>
</gene>
<keyword evidence="2" id="KW-1185">Reference proteome</keyword>
<evidence type="ECO:0000313" key="1">
    <source>
        <dbReference type="EMBL" id="SHH97897.1"/>
    </source>
</evidence>
<proteinExistence type="predicted"/>
<dbReference type="Proteomes" id="UP000183954">
    <property type="component" value="Unassembled WGS sequence"/>
</dbReference>
<accession>A0A1M5XDG6</accession>
<dbReference type="EMBL" id="FQXJ01000006">
    <property type="protein sequence ID" value="SHH97897.1"/>
    <property type="molecule type" value="Genomic_DNA"/>
</dbReference>
<dbReference type="AlphaFoldDB" id="A0A1M5XDG6"/>
<dbReference type="RefSeq" id="WP_143187593.1">
    <property type="nucleotide sequence ID" value="NZ_FQXJ01000006.1"/>
</dbReference>
<protein>
    <submittedName>
        <fullName evidence="1">Uncharacterized protein</fullName>
    </submittedName>
</protein>